<dbReference type="EMBL" id="FRAN01000009">
    <property type="protein sequence ID" value="SHL60967.1"/>
    <property type="molecule type" value="Genomic_DNA"/>
</dbReference>
<dbReference type="Proteomes" id="UP000184203">
    <property type="component" value="Unassembled WGS sequence"/>
</dbReference>
<sequence>MQKDNGSNNSRRRVLKSIGVASSFTALSGLSVGSGSAKPGKSIQTENGQGLNVVDATLNTGSAIHTLNTASTVEIRVENLINYMERKSGLKPESSSEIYINVQTDNSEANQFDPRISVIPFGVDTSQSQKRNSTNGAGFLFVFTVKEEGTRVPVGLYGLTSKEINSGEYIRREFGLKDESPHQYSNEVIADSQLSTPGGVTTMDTIPCAACQVLVDTVCGKVIGGIGGRYVCVAACSAVFGANFIAIFGCAAICSALIQAATAVGCTTVDKQICIYAQNHSPVDFGC</sequence>
<organism evidence="1 2">
    <name type="scientific">Haladaptatus paucihalophilus DX253</name>
    <dbReference type="NCBI Taxonomy" id="797209"/>
    <lineage>
        <taxon>Archaea</taxon>
        <taxon>Methanobacteriati</taxon>
        <taxon>Methanobacteriota</taxon>
        <taxon>Stenosarchaea group</taxon>
        <taxon>Halobacteria</taxon>
        <taxon>Halobacteriales</taxon>
        <taxon>Haladaptataceae</taxon>
        <taxon>Haladaptatus</taxon>
    </lineage>
</organism>
<dbReference type="InterPro" id="IPR031033">
    <property type="entry name" value="Halocin_C8_dom"/>
</dbReference>
<dbReference type="PROSITE" id="PS51318">
    <property type="entry name" value="TAT"/>
    <property type="match status" value="1"/>
</dbReference>
<dbReference type="InterPro" id="IPR006311">
    <property type="entry name" value="TAT_signal"/>
</dbReference>
<keyword evidence="2" id="KW-1185">Reference proteome</keyword>
<accession>A0A1M7C1A1</accession>
<name>A0A1M7C1A1_HALPU</name>
<dbReference type="NCBIfam" id="TIGR04449">
    <property type="entry name" value="halocin_C8_dom"/>
    <property type="match status" value="1"/>
</dbReference>
<evidence type="ECO:0000313" key="2">
    <source>
        <dbReference type="Proteomes" id="UP000184203"/>
    </source>
</evidence>
<proteinExistence type="predicted"/>
<gene>
    <name evidence="1" type="ORF">SAMN05444342_4243</name>
</gene>
<dbReference type="RefSeq" id="WP_139025500.1">
    <property type="nucleotide sequence ID" value="NZ_AEMG01000008.1"/>
</dbReference>
<dbReference type="AlphaFoldDB" id="A0A1M7C1A1"/>
<evidence type="ECO:0000313" key="1">
    <source>
        <dbReference type="EMBL" id="SHL60967.1"/>
    </source>
</evidence>
<protein>
    <submittedName>
        <fullName evidence="1">Halocin C8-like bacteriocin domain-containing protein</fullName>
    </submittedName>
</protein>
<reference evidence="2" key="1">
    <citation type="submission" date="2016-11" db="EMBL/GenBank/DDBJ databases">
        <authorList>
            <person name="Varghese N."/>
            <person name="Submissions S."/>
        </authorList>
    </citation>
    <scope>NUCLEOTIDE SEQUENCE [LARGE SCALE GENOMIC DNA]</scope>
    <source>
        <strain evidence="2">DX253</strain>
    </source>
</reference>